<dbReference type="SUPFAM" id="SSF46689">
    <property type="entry name" value="Homeodomain-like"/>
    <property type="match status" value="1"/>
</dbReference>
<dbReference type="Pfam" id="PF04218">
    <property type="entry name" value="CENP-B_N"/>
    <property type="match status" value="1"/>
</dbReference>
<feature type="domain" description="HTH psq-type" evidence="2">
    <location>
        <begin position="103"/>
        <end position="139"/>
    </location>
</feature>
<evidence type="ECO:0000313" key="3">
    <source>
        <dbReference type="EMBL" id="GBL95499.1"/>
    </source>
</evidence>
<gene>
    <name evidence="3" type="ORF">AVEN_54107_1</name>
</gene>
<sequence length="167" mass="18978">MFASLQNLARIGFGQTAKFSKCPFFSYKFFGTGVPYQTIVVIGQTIPIQLQGVKRKVILDERRNHLNHCLFSVVPDVLIVENLFKMANCGERKHVVVSMELRLDALKRIDKSESFKSIALSFGVGESTVSDWKKKRKEIESFCSKLETKRSARIPVHSKEIEAGKIR</sequence>
<dbReference type="OrthoDB" id="5919228at2759"/>
<protein>
    <recommendedName>
        <fullName evidence="2">HTH psq-type domain-containing protein</fullName>
    </recommendedName>
</protein>
<name>A0A4Y2BUT0_ARAVE</name>
<dbReference type="Gene3D" id="1.10.10.10">
    <property type="entry name" value="Winged helix-like DNA-binding domain superfamily/Winged helix DNA-binding domain"/>
    <property type="match status" value="1"/>
</dbReference>
<evidence type="ECO:0000259" key="2">
    <source>
        <dbReference type="Pfam" id="PF04218"/>
    </source>
</evidence>
<dbReference type="Proteomes" id="UP000499080">
    <property type="component" value="Unassembled WGS sequence"/>
</dbReference>
<reference evidence="3 4" key="1">
    <citation type="journal article" date="2019" name="Sci. Rep.">
        <title>Orb-weaving spider Araneus ventricosus genome elucidates the spidroin gene catalogue.</title>
        <authorList>
            <person name="Kono N."/>
            <person name="Nakamura H."/>
            <person name="Ohtoshi R."/>
            <person name="Moran D.A.P."/>
            <person name="Shinohara A."/>
            <person name="Yoshida Y."/>
            <person name="Fujiwara M."/>
            <person name="Mori M."/>
            <person name="Tomita M."/>
            <person name="Arakawa K."/>
        </authorList>
    </citation>
    <scope>NUCLEOTIDE SEQUENCE [LARGE SCALE GENOMIC DNA]</scope>
</reference>
<dbReference type="InterPro" id="IPR009057">
    <property type="entry name" value="Homeodomain-like_sf"/>
</dbReference>
<dbReference type="GO" id="GO:0003677">
    <property type="term" value="F:DNA binding"/>
    <property type="evidence" value="ECO:0007669"/>
    <property type="project" value="InterPro"/>
</dbReference>
<proteinExistence type="predicted"/>
<dbReference type="InterPro" id="IPR036388">
    <property type="entry name" value="WH-like_DNA-bd_sf"/>
</dbReference>
<comment type="caution">
    <text evidence="3">The sequence shown here is derived from an EMBL/GenBank/DDBJ whole genome shotgun (WGS) entry which is preliminary data.</text>
</comment>
<dbReference type="GO" id="GO:0005634">
    <property type="term" value="C:nucleus"/>
    <property type="evidence" value="ECO:0007669"/>
    <property type="project" value="UniProtKB-SubCell"/>
</dbReference>
<dbReference type="EMBL" id="BGPR01000112">
    <property type="protein sequence ID" value="GBL95499.1"/>
    <property type="molecule type" value="Genomic_DNA"/>
</dbReference>
<accession>A0A4Y2BUT0</accession>
<organism evidence="3 4">
    <name type="scientific">Araneus ventricosus</name>
    <name type="common">Orbweaver spider</name>
    <name type="synonym">Epeira ventricosa</name>
    <dbReference type="NCBI Taxonomy" id="182803"/>
    <lineage>
        <taxon>Eukaryota</taxon>
        <taxon>Metazoa</taxon>
        <taxon>Ecdysozoa</taxon>
        <taxon>Arthropoda</taxon>
        <taxon>Chelicerata</taxon>
        <taxon>Arachnida</taxon>
        <taxon>Araneae</taxon>
        <taxon>Araneomorphae</taxon>
        <taxon>Entelegynae</taxon>
        <taxon>Araneoidea</taxon>
        <taxon>Araneidae</taxon>
        <taxon>Araneus</taxon>
    </lineage>
</organism>
<keyword evidence="4" id="KW-1185">Reference proteome</keyword>
<comment type="subcellular location">
    <subcellularLocation>
        <location evidence="1">Nucleus</location>
    </subcellularLocation>
</comment>
<dbReference type="InterPro" id="IPR007889">
    <property type="entry name" value="HTH_Psq"/>
</dbReference>
<evidence type="ECO:0000256" key="1">
    <source>
        <dbReference type="ARBA" id="ARBA00004123"/>
    </source>
</evidence>
<dbReference type="AlphaFoldDB" id="A0A4Y2BUT0"/>
<evidence type="ECO:0000313" key="4">
    <source>
        <dbReference type="Proteomes" id="UP000499080"/>
    </source>
</evidence>